<dbReference type="PROSITE" id="PS51340">
    <property type="entry name" value="MOSC"/>
    <property type="match status" value="1"/>
</dbReference>
<name>A0A329MM16_9BACL</name>
<protein>
    <submittedName>
        <fullName evidence="2">MOSC domain-containing protein</fullName>
    </submittedName>
</protein>
<dbReference type="OrthoDB" id="9786134at2"/>
<dbReference type="EMBL" id="QMFB01000007">
    <property type="protein sequence ID" value="RAV20642.1"/>
    <property type="molecule type" value="Genomic_DNA"/>
</dbReference>
<evidence type="ECO:0000313" key="2">
    <source>
        <dbReference type="EMBL" id="RAV20642.1"/>
    </source>
</evidence>
<evidence type="ECO:0000259" key="1">
    <source>
        <dbReference type="PROSITE" id="PS51340"/>
    </source>
</evidence>
<gene>
    <name evidence="2" type="ORF">DQG23_14100</name>
</gene>
<reference evidence="2 3" key="1">
    <citation type="journal article" date="2009" name="Int. J. Syst. Evol. Microbiol.">
        <title>Paenibacillus contaminans sp. nov., isolated from a contaminated laboratory plate.</title>
        <authorList>
            <person name="Chou J.H."/>
            <person name="Lee J.H."/>
            <person name="Lin M.C."/>
            <person name="Chang P.S."/>
            <person name="Arun A.B."/>
            <person name="Young C.C."/>
            <person name="Chen W.M."/>
        </authorList>
    </citation>
    <scope>NUCLEOTIDE SEQUENCE [LARGE SCALE GENOMIC DNA]</scope>
    <source>
        <strain evidence="2 3">CKOBP-6</strain>
    </source>
</reference>
<dbReference type="Pfam" id="PF03475">
    <property type="entry name" value="YiiM_3-alpha"/>
    <property type="match status" value="1"/>
</dbReference>
<dbReference type="InterPro" id="IPR011037">
    <property type="entry name" value="Pyrv_Knase-like_insert_dom_sf"/>
</dbReference>
<dbReference type="GO" id="GO:0003824">
    <property type="term" value="F:catalytic activity"/>
    <property type="evidence" value="ECO:0007669"/>
    <property type="project" value="InterPro"/>
</dbReference>
<dbReference type="AlphaFoldDB" id="A0A329MM16"/>
<feature type="domain" description="MOSC" evidence="1">
    <location>
        <begin position="30"/>
        <end position="164"/>
    </location>
</feature>
<dbReference type="GO" id="GO:0030151">
    <property type="term" value="F:molybdenum ion binding"/>
    <property type="evidence" value="ECO:0007669"/>
    <property type="project" value="InterPro"/>
</dbReference>
<proteinExistence type="predicted"/>
<dbReference type="SUPFAM" id="SSF50800">
    <property type="entry name" value="PK beta-barrel domain-like"/>
    <property type="match status" value="1"/>
</dbReference>
<evidence type="ECO:0000313" key="3">
    <source>
        <dbReference type="Proteomes" id="UP000250369"/>
    </source>
</evidence>
<dbReference type="InterPro" id="IPR005163">
    <property type="entry name" value="Tri_helical_YiiM-like"/>
</dbReference>
<dbReference type="PANTHER" id="PTHR30212:SF4">
    <property type="entry name" value="MOSC DOMAIN-CONTAINING PROTEIN"/>
    <property type="match status" value="1"/>
</dbReference>
<organism evidence="2 3">
    <name type="scientific">Paenibacillus contaminans</name>
    <dbReference type="NCBI Taxonomy" id="450362"/>
    <lineage>
        <taxon>Bacteria</taxon>
        <taxon>Bacillati</taxon>
        <taxon>Bacillota</taxon>
        <taxon>Bacilli</taxon>
        <taxon>Bacillales</taxon>
        <taxon>Paenibacillaceae</taxon>
        <taxon>Paenibacillus</taxon>
    </lineage>
</organism>
<dbReference type="Gene3D" id="2.40.33.20">
    <property type="entry name" value="PK beta-barrel domain-like"/>
    <property type="match status" value="1"/>
</dbReference>
<dbReference type="Proteomes" id="UP000250369">
    <property type="component" value="Unassembled WGS sequence"/>
</dbReference>
<accession>A0A329MM16</accession>
<dbReference type="RefSeq" id="WP_113031500.1">
    <property type="nucleotide sequence ID" value="NZ_QMFB01000007.1"/>
</dbReference>
<dbReference type="PANTHER" id="PTHR30212">
    <property type="entry name" value="PROTEIN YIIM"/>
    <property type="match status" value="1"/>
</dbReference>
<sequence>MKPKIISLNVGKPAYIAYNGKTVSTGINKTSTAERLFLSATNFDGDGQADLKHHGGPDKAVCVYCIEHYPYWERELQREMGLGAFGENLTVTGLTEPTVHIGDTFLLGEAVVQISQPRQPCFKLAVKYGVPDMPVKVQNTGYTGYYFRVLEEGYVSKESRLTRLAADGGGISVEFANRIMHHDKENMDGVRRILAVTALSASWRATFEKRLVGMETDTKARLIGE</sequence>
<keyword evidence="3" id="KW-1185">Reference proteome</keyword>
<dbReference type="InterPro" id="IPR005302">
    <property type="entry name" value="MoCF_Sase_C"/>
</dbReference>
<dbReference type="InterPro" id="IPR052353">
    <property type="entry name" value="Benzoxazolinone_Detox_Enz"/>
</dbReference>
<dbReference type="Pfam" id="PF03473">
    <property type="entry name" value="MOSC"/>
    <property type="match status" value="1"/>
</dbReference>
<dbReference type="GO" id="GO:0030170">
    <property type="term" value="F:pyridoxal phosphate binding"/>
    <property type="evidence" value="ECO:0007669"/>
    <property type="project" value="InterPro"/>
</dbReference>
<comment type="caution">
    <text evidence="2">The sequence shown here is derived from an EMBL/GenBank/DDBJ whole genome shotgun (WGS) entry which is preliminary data.</text>
</comment>